<protein>
    <submittedName>
        <fullName evidence="1">Uncharacterized protein</fullName>
    </submittedName>
</protein>
<keyword evidence="2" id="KW-1185">Reference proteome</keyword>
<dbReference type="EMBL" id="JAODWD010000005">
    <property type="protein sequence ID" value="MCT7661088.1"/>
    <property type="molecule type" value="Genomic_DNA"/>
</dbReference>
<comment type="caution">
    <text evidence="1">The sequence shown here is derived from an EMBL/GenBank/DDBJ whole genome shotgun (WGS) entry which is preliminary data.</text>
</comment>
<evidence type="ECO:0000313" key="1">
    <source>
        <dbReference type="EMBL" id="MCT7661088.1"/>
    </source>
</evidence>
<accession>A0ABT2MFM9</accession>
<dbReference type="Proteomes" id="UP001206639">
    <property type="component" value="Unassembled WGS sequence"/>
</dbReference>
<organism evidence="1 2">
    <name type="scientific">Mycobacterium deserti</name>
    <dbReference type="NCBI Taxonomy" id="2978347"/>
    <lineage>
        <taxon>Bacteria</taxon>
        <taxon>Bacillati</taxon>
        <taxon>Actinomycetota</taxon>
        <taxon>Actinomycetes</taxon>
        <taxon>Mycobacteriales</taxon>
        <taxon>Mycobacteriaceae</taxon>
        <taxon>Mycobacterium</taxon>
    </lineage>
</organism>
<name>A0ABT2MFM9_9MYCO</name>
<proteinExistence type="predicted"/>
<dbReference type="RefSeq" id="WP_260995134.1">
    <property type="nucleotide sequence ID" value="NZ_JAODWD010000005.1"/>
</dbReference>
<gene>
    <name evidence="1" type="ORF">N4S67_22035</name>
</gene>
<sequence length="46" mass="5369">MNSRLDSLWYAIQHPLGPSRELGSYANHQDSVEELIRDMKTRVQPE</sequence>
<evidence type="ECO:0000313" key="2">
    <source>
        <dbReference type="Proteomes" id="UP001206639"/>
    </source>
</evidence>
<reference evidence="2" key="1">
    <citation type="submission" date="2023-07" db="EMBL/GenBank/DDBJ databases">
        <authorList>
            <person name="Deng Y."/>
            <person name="Zhang Y.-Q."/>
        </authorList>
    </citation>
    <scope>NUCLEOTIDE SEQUENCE [LARGE SCALE GENOMIC DNA]</scope>
    <source>
        <strain evidence="2">CPCC 205710</strain>
    </source>
</reference>